<dbReference type="RefSeq" id="WP_039001368.1">
    <property type="nucleotide sequence ID" value="NZ_CP014327.1"/>
</dbReference>
<organism evidence="2 3">
    <name type="scientific">Falsihalocynthiibacter arcticus</name>
    <dbReference type="NCBI Taxonomy" id="1579316"/>
    <lineage>
        <taxon>Bacteria</taxon>
        <taxon>Pseudomonadati</taxon>
        <taxon>Pseudomonadota</taxon>
        <taxon>Alphaproteobacteria</taxon>
        <taxon>Rhodobacterales</taxon>
        <taxon>Roseobacteraceae</taxon>
        <taxon>Falsihalocynthiibacter</taxon>
    </lineage>
</organism>
<name>A0A126V012_9RHOB</name>
<feature type="transmembrane region" description="Helical" evidence="1">
    <location>
        <begin position="68"/>
        <end position="90"/>
    </location>
</feature>
<feature type="transmembrane region" description="Helical" evidence="1">
    <location>
        <begin position="96"/>
        <end position="122"/>
    </location>
</feature>
<dbReference type="Proteomes" id="UP000070371">
    <property type="component" value="Chromosome"/>
</dbReference>
<proteinExistence type="predicted"/>
<reference evidence="2 3" key="1">
    <citation type="submission" date="2016-02" db="EMBL/GenBank/DDBJ databases">
        <title>Complete genome sequence of Halocynthiibacter arcticus PAMC 20958t from arctic marine sediment.</title>
        <authorList>
            <person name="Lee Y.M."/>
            <person name="Baek K."/>
            <person name="Lee H.K."/>
            <person name="Shin S.C."/>
        </authorList>
    </citation>
    <scope>NUCLEOTIDE SEQUENCE [LARGE SCALE GENOMIC DNA]</scope>
    <source>
        <strain evidence="2">PAMC 20958</strain>
    </source>
</reference>
<sequence length="312" mass="34263">MNAAEKASLGINRTPINYAIDTGPRALLRHHVGYWLIGDGLPALEAAIEYRPPLISAFQRQLSGFRGALYALGLSLLVVASLMVSVVYLWVNGATWGQWIIGVAATLLPATIPSVWVGHWLITRLSRPKPLPELDFSKAIPSGFSTAIMLPVIVASEVEGIAEKLEILRLANPDPALTFVVLLDPVDAPTQTMPDDPLIEIAFQSRIAALNLRYGKQGKAPFILLHRARQHNPSKGCWMAWERKRGKLEEFNRFVLGEGVDAFNVVAGPVESLRGLRYAITLDADTQLPPGYHIASHWNYCAPPWRGSKSPP</sequence>
<evidence type="ECO:0000313" key="3">
    <source>
        <dbReference type="Proteomes" id="UP000070371"/>
    </source>
</evidence>
<protein>
    <submittedName>
        <fullName evidence="2">Uncharacterized protein</fullName>
    </submittedName>
</protein>
<dbReference type="EMBL" id="CP014327">
    <property type="protein sequence ID" value="AML51487.1"/>
    <property type="molecule type" value="Genomic_DNA"/>
</dbReference>
<dbReference type="AlphaFoldDB" id="A0A126V012"/>
<keyword evidence="1" id="KW-1133">Transmembrane helix</keyword>
<evidence type="ECO:0000313" key="2">
    <source>
        <dbReference type="EMBL" id="AML51487.1"/>
    </source>
</evidence>
<keyword evidence="1" id="KW-0472">Membrane</keyword>
<dbReference type="OrthoDB" id="9769991at2"/>
<keyword evidence="1" id="KW-0812">Transmembrane</keyword>
<evidence type="ECO:0000256" key="1">
    <source>
        <dbReference type="SAM" id="Phobius"/>
    </source>
</evidence>
<keyword evidence="3" id="KW-1185">Reference proteome</keyword>
<dbReference type="KEGG" id="hat:RC74_09660"/>
<dbReference type="STRING" id="1579316.RC74_09660"/>
<accession>A0A126V012</accession>
<gene>
    <name evidence="2" type="ORF">RC74_09660</name>
</gene>